<name>A0A6A8M4C7_9FIRM</name>
<dbReference type="InterPro" id="IPR019004">
    <property type="entry name" value="YqeY/Aim41"/>
</dbReference>
<dbReference type="Gene3D" id="1.10.1510.10">
    <property type="entry name" value="Uncharacterised protein YqeY/AIM41 PF09424, N-terminal domain"/>
    <property type="match status" value="1"/>
</dbReference>
<gene>
    <name evidence="1" type="ORF">FYJ66_01185</name>
</gene>
<dbReference type="SUPFAM" id="SSF89095">
    <property type="entry name" value="GatB/YqeY motif"/>
    <property type="match status" value="1"/>
</dbReference>
<dbReference type="InterPro" id="IPR023168">
    <property type="entry name" value="GatB_Yqey_C_2"/>
</dbReference>
<dbReference type="PANTHER" id="PTHR28055">
    <property type="entry name" value="ALTERED INHERITANCE OF MITOCHONDRIA PROTEIN 41, MITOCHONDRIAL"/>
    <property type="match status" value="1"/>
</dbReference>
<dbReference type="GO" id="GO:0016884">
    <property type="term" value="F:carbon-nitrogen ligase activity, with glutamine as amido-N-donor"/>
    <property type="evidence" value="ECO:0007669"/>
    <property type="project" value="InterPro"/>
</dbReference>
<accession>A0A6A8M4C7</accession>
<proteinExistence type="predicted"/>
<dbReference type="Gene3D" id="1.10.10.410">
    <property type="match status" value="1"/>
</dbReference>
<dbReference type="EMBL" id="VUNB01000001">
    <property type="protein sequence ID" value="MST68222.1"/>
    <property type="molecule type" value="Genomic_DNA"/>
</dbReference>
<dbReference type="Pfam" id="PF09424">
    <property type="entry name" value="YqeY"/>
    <property type="match status" value="1"/>
</dbReference>
<dbReference type="AlphaFoldDB" id="A0A6A8M4C7"/>
<dbReference type="RefSeq" id="WP_154571693.1">
    <property type="nucleotide sequence ID" value="NZ_JAQDDW010000001.1"/>
</dbReference>
<evidence type="ECO:0000313" key="1">
    <source>
        <dbReference type="EMBL" id="MST68222.1"/>
    </source>
</evidence>
<dbReference type="PANTHER" id="PTHR28055:SF1">
    <property type="entry name" value="ALTERED INHERITANCE OF MITOCHONDRIA PROTEIN 41, MITOCHONDRIAL"/>
    <property type="match status" value="1"/>
</dbReference>
<sequence length="151" mass="17179">MSLKEKLLEDYKEAMKARDTSTKETVNLVRAAIKQHEIDQQVKLEDDADIIPIIKKQLKMRTDALADFEKAGRKDLLESYNKEIEVLKRYLPEEMSEDKIREAVEKIAEEAGIDRNMKSMGTLMKTTMAKLKGKADGSAVSKVVKEYLSGK</sequence>
<reference evidence="1" key="1">
    <citation type="submission" date="2019-09" db="EMBL/GenBank/DDBJ databases">
        <title>In-depth cultivation of the pig gut microbiome towards novel bacterial diversity and tailored functional studies.</title>
        <authorList>
            <person name="Wylensek D."/>
            <person name="Hitch T.C.A."/>
            <person name="Clavel T."/>
        </authorList>
    </citation>
    <scope>NUCLEOTIDE SEQUENCE</scope>
    <source>
        <strain evidence="1">RF-744-FAT-WT-3</strain>
    </source>
</reference>
<protein>
    <submittedName>
        <fullName evidence="1">GatB/YqeY domain-containing protein</fullName>
    </submittedName>
</protein>
<comment type="caution">
    <text evidence="1">The sequence shown here is derived from an EMBL/GenBank/DDBJ whole genome shotgun (WGS) entry which is preliminary data.</text>
</comment>
<dbReference type="InterPro" id="IPR042184">
    <property type="entry name" value="YqeY/Aim41_N"/>
</dbReference>
<dbReference type="InterPro" id="IPR003789">
    <property type="entry name" value="Asn/Gln_tRNA_amidoTrase-B-like"/>
</dbReference>
<organism evidence="1">
    <name type="scientific">Baileyella intestinalis</name>
    <dbReference type="NCBI Taxonomy" id="2606709"/>
    <lineage>
        <taxon>Bacteria</taxon>
        <taxon>Bacillati</taxon>
        <taxon>Bacillota</taxon>
        <taxon>Clostridia</taxon>
        <taxon>Peptostreptococcales</taxon>
        <taxon>Anaerovoracaceae</taxon>
        <taxon>Baileyella</taxon>
    </lineage>
</organism>